<dbReference type="NCBIfam" id="TIGR00500">
    <property type="entry name" value="met_pdase_I"/>
    <property type="match status" value="1"/>
</dbReference>
<name>A0A3M6UKZ8_POCDA</name>
<dbReference type="EMBL" id="RCHS01001279">
    <property type="protein sequence ID" value="RMX54336.1"/>
    <property type="molecule type" value="Genomic_DNA"/>
</dbReference>
<keyword evidence="3 5" id="KW-0479">Metal-binding</keyword>
<dbReference type="STRING" id="46731.A0A3M6UKZ8"/>
<dbReference type="PANTHER" id="PTHR43330">
    <property type="entry name" value="METHIONINE AMINOPEPTIDASE"/>
    <property type="match status" value="1"/>
</dbReference>
<keyword evidence="4" id="KW-0378">Hydrolase</keyword>
<dbReference type="GO" id="GO:0004239">
    <property type="term" value="F:initiator methionyl aminopeptidase activity"/>
    <property type="evidence" value="ECO:0007669"/>
    <property type="project" value="UniProtKB-EC"/>
</dbReference>
<dbReference type="Gene3D" id="3.90.230.10">
    <property type="entry name" value="Creatinase/methionine aminopeptidase superfamily"/>
    <property type="match status" value="1"/>
</dbReference>
<keyword evidence="2 5" id="KW-0645">Protease</keyword>
<keyword evidence="1 5" id="KW-0031">Aminopeptidase</keyword>
<dbReference type="GO" id="GO:0070006">
    <property type="term" value="F:metalloaminopeptidase activity"/>
    <property type="evidence" value="ECO:0007669"/>
    <property type="project" value="InterPro"/>
</dbReference>
<accession>A0A3M6UKZ8</accession>
<evidence type="ECO:0000313" key="8">
    <source>
        <dbReference type="Proteomes" id="UP000275408"/>
    </source>
</evidence>
<dbReference type="GO" id="GO:0046872">
    <property type="term" value="F:metal ion binding"/>
    <property type="evidence" value="ECO:0007669"/>
    <property type="project" value="UniProtKB-KW"/>
</dbReference>
<dbReference type="PRINTS" id="PR00599">
    <property type="entry name" value="MAPEPTIDASE"/>
</dbReference>
<evidence type="ECO:0000256" key="5">
    <source>
        <dbReference type="RuleBase" id="RU003653"/>
    </source>
</evidence>
<proteinExistence type="inferred from homology"/>
<dbReference type="SUPFAM" id="SSF55920">
    <property type="entry name" value="Creatinase/aminopeptidase"/>
    <property type="match status" value="1"/>
</dbReference>
<dbReference type="InterPro" id="IPR001714">
    <property type="entry name" value="Pept_M24_MAP"/>
</dbReference>
<dbReference type="InterPro" id="IPR036005">
    <property type="entry name" value="Creatinase/aminopeptidase-like"/>
</dbReference>
<feature type="domain" description="Peptidase M24" evidence="6">
    <location>
        <begin position="97"/>
        <end position="306"/>
    </location>
</feature>
<evidence type="ECO:0000256" key="2">
    <source>
        <dbReference type="ARBA" id="ARBA00022670"/>
    </source>
</evidence>
<protein>
    <recommendedName>
        <fullName evidence="5">Methionine aminopeptidase</fullName>
        <ecNumber evidence="5">3.4.11.18</ecNumber>
    </recommendedName>
</protein>
<dbReference type="GO" id="GO:0006508">
    <property type="term" value="P:proteolysis"/>
    <property type="evidence" value="ECO:0007669"/>
    <property type="project" value="UniProtKB-KW"/>
</dbReference>
<dbReference type="AlphaFoldDB" id="A0A3M6UKZ8"/>
<dbReference type="EC" id="3.4.11.18" evidence="5"/>
<dbReference type="InterPro" id="IPR000994">
    <property type="entry name" value="Pept_M24"/>
</dbReference>
<evidence type="ECO:0000256" key="3">
    <source>
        <dbReference type="ARBA" id="ARBA00022723"/>
    </source>
</evidence>
<comment type="similarity">
    <text evidence="5">Belongs to the peptidase M24A family.</text>
</comment>
<sequence length="341" mass="37587">MDLTTICTPLFSLRVMWAKLKQLRLKCIEEELYKRITNLNGRNLSTNNTKEALTELYKISPAGHVPLHITRPPYADTGTVPDPPYSTEIKTEKQIALMRTACRTARKVLNVARDSIKVGVTTQDIDQIVHQAAISFGAYPSPLNYKKFPKSVCTSVNNVAVHGIPDSRSLQDGDIISVDVSVFIGGMHGDLCATYVVGSVDKQGQRLLESCQRSLDAAINICKPGVRFSLIGNTIESVAGKDGFTVCPNLAGHGIGSYFHGPPEILHTGLQYLSFDKTNNLKALLFLAQPPGSMHYYQWKTGCHLDINFFLKESTNYKPGKMGPGMTFTIGKYLDYQTAIL</sequence>
<comment type="caution">
    <text evidence="7">The sequence shown here is derived from an EMBL/GenBank/DDBJ whole genome shotgun (WGS) entry which is preliminary data.</text>
</comment>
<evidence type="ECO:0000256" key="1">
    <source>
        <dbReference type="ARBA" id="ARBA00022438"/>
    </source>
</evidence>
<evidence type="ECO:0000256" key="4">
    <source>
        <dbReference type="ARBA" id="ARBA00022801"/>
    </source>
</evidence>
<organism evidence="7 8">
    <name type="scientific">Pocillopora damicornis</name>
    <name type="common">Cauliflower coral</name>
    <name type="synonym">Millepora damicornis</name>
    <dbReference type="NCBI Taxonomy" id="46731"/>
    <lineage>
        <taxon>Eukaryota</taxon>
        <taxon>Metazoa</taxon>
        <taxon>Cnidaria</taxon>
        <taxon>Anthozoa</taxon>
        <taxon>Hexacorallia</taxon>
        <taxon>Scleractinia</taxon>
        <taxon>Astrocoeniina</taxon>
        <taxon>Pocilloporidae</taxon>
        <taxon>Pocillopora</taxon>
    </lineage>
</organism>
<comment type="catalytic activity">
    <reaction evidence="5">
        <text>Release of N-terminal amino acids, preferentially methionine, from peptides and arylamides.</text>
        <dbReference type="EC" id="3.4.11.18"/>
    </reaction>
</comment>
<gene>
    <name evidence="7" type="ORF">pdam_00022129</name>
</gene>
<reference evidence="7 8" key="1">
    <citation type="journal article" date="2018" name="Sci. Rep.">
        <title>Comparative analysis of the Pocillopora damicornis genome highlights role of immune system in coral evolution.</title>
        <authorList>
            <person name="Cunning R."/>
            <person name="Bay R.A."/>
            <person name="Gillette P."/>
            <person name="Baker A.C."/>
            <person name="Traylor-Knowles N."/>
        </authorList>
    </citation>
    <scope>NUCLEOTIDE SEQUENCE [LARGE SCALE GENOMIC DNA]</scope>
    <source>
        <strain evidence="7">RSMAS</strain>
        <tissue evidence="7">Whole animal</tissue>
    </source>
</reference>
<dbReference type="InterPro" id="IPR002467">
    <property type="entry name" value="Pept_M24A_MAP1"/>
</dbReference>
<dbReference type="Proteomes" id="UP000275408">
    <property type="component" value="Unassembled WGS sequence"/>
</dbReference>
<dbReference type="OrthoDB" id="3209743at2759"/>
<evidence type="ECO:0000259" key="6">
    <source>
        <dbReference type="Pfam" id="PF00557"/>
    </source>
</evidence>
<evidence type="ECO:0000313" key="7">
    <source>
        <dbReference type="EMBL" id="RMX54336.1"/>
    </source>
</evidence>
<dbReference type="Pfam" id="PF00557">
    <property type="entry name" value="Peptidase_M24"/>
    <property type="match status" value="1"/>
</dbReference>
<keyword evidence="8" id="KW-1185">Reference proteome</keyword>
<comment type="cofactor">
    <cofactor evidence="5">
        <name>Co(2+)</name>
        <dbReference type="ChEBI" id="CHEBI:48828"/>
    </cofactor>
    <cofactor evidence="5">
        <name>Zn(2+)</name>
        <dbReference type="ChEBI" id="CHEBI:29105"/>
    </cofactor>
    <cofactor evidence="5">
        <name>Mn(2+)</name>
        <dbReference type="ChEBI" id="CHEBI:29035"/>
    </cofactor>
    <cofactor evidence="5">
        <name>Fe(2+)</name>
        <dbReference type="ChEBI" id="CHEBI:29033"/>
    </cofactor>
    <text evidence="5">Binds 2 divalent metal cations per subunit. Has a high-affinity and a low affinity metal-binding site. The true nature of the physiological cofactor is under debate. The enzyme is active with cobalt, zinc, manganese or divalent iron ions.</text>
</comment>
<dbReference type="PANTHER" id="PTHR43330:SF8">
    <property type="entry name" value="METHIONINE AMINOPEPTIDASE 1D, MITOCHONDRIAL"/>
    <property type="match status" value="1"/>
</dbReference>
<comment type="function">
    <text evidence="5">Cotranslationally removes the N-terminal methionine from nascent proteins. The N-terminal methionine is often cleaved when the second residue in the primary sequence is small and uncharged (Met-Ala-, Cys, Gly, Pro, Ser, Thr, or Val).</text>
</comment>